<sequence length="24" mass="2916">MHKYLIQTVSSAWSSKYKQKQRFA</sequence>
<organism evidence="1">
    <name type="scientific">Arundo donax</name>
    <name type="common">Giant reed</name>
    <name type="synonym">Donax arundinaceus</name>
    <dbReference type="NCBI Taxonomy" id="35708"/>
    <lineage>
        <taxon>Eukaryota</taxon>
        <taxon>Viridiplantae</taxon>
        <taxon>Streptophyta</taxon>
        <taxon>Embryophyta</taxon>
        <taxon>Tracheophyta</taxon>
        <taxon>Spermatophyta</taxon>
        <taxon>Magnoliopsida</taxon>
        <taxon>Liliopsida</taxon>
        <taxon>Poales</taxon>
        <taxon>Poaceae</taxon>
        <taxon>PACMAD clade</taxon>
        <taxon>Arundinoideae</taxon>
        <taxon>Arundineae</taxon>
        <taxon>Arundo</taxon>
    </lineage>
</organism>
<accession>A0A0A9AFC4</accession>
<protein>
    <submittedName>
        <fullName evidence="1">Uncharacterized protein</fullName>
    </submittedName>
</protein>
<evidence type="ECO:0000313" key="1">
    <source>
        <dbReference type="EMBL" id="JAD47600.1"/>
    </source>
</evidence>
<reference evidence="1" key="1">
    <citation type="submission" date="2014-09" db="EMBL/GenBank/DDBJ databases">
        <authorList>
            <person name="Magalhaes I.L.F."/>
            <person name="Oliveira U."/>
            <person name="Santos F.R."/>
            <person name="Vidigal T.H.D.A."/>
            <person name="Brescovit A.D."/>
            <person name="Santos A.J."/>
        </authorList>
    </citation>
    <scope>NUCLEOTIDE SEQUENCE</scope>
    <source>
        <tissue evidence="1">Shoot tissue taken approximately 20 cm above the soil surface</tissue>
    </source>
</reference>
<dbReference type="EMBL" id="GBRH01250295">
    <property type="protein sequence ID" value="JAD47600.1"/>
    <property type="molecule type" value="Transcribed_RNA"/>
</dbReference>
<dbReference type="AlphaFoldDB" id="A0A0A9AFC4"/>
<name>A0A0A9AFC4_ARUDO</name>
<reference evidence="1" key="2">
    <citation type="journal article" date="2015" name="Data Brief">
        <title>Shoot transcriptome of the giant reed, Arundo donax.</title>
        <authorList>
            <person name="Barrero R.A."/>
            <person name="Guerrero F.D."/>
            <person name="Moolhuijzen P."/>
            <person name="Goolsby J.A."/>
            <person name="Tidwell J."/>
            <person name="Bellgard S.E."/>
            <person name="Bellgard M.I."/>
        </authorList>
    </citation>
    <scope>NUCLEOTIDE SEQUENCE</scope>
    <source>
        <tissue evidence="1">Shoot tissue taken approximately 20 cm above the soil surface</tissue>
    </source>
</reference>
<proteinExistence type="predicted"/>